<evidence type="ECO:0000313" key="2">
    <source>
        <dbReference type="Proteomes" id="UP000626109"/>
    </source>
</evidence>
<reference evidence="1" key="1">
    <citation type="submission" date="2021-02" db="EMBL/GenBank/DDBJ databases">
        <authorList>
            <person name="Dougan E. K."/>
            <person name="Rhodes N."/>
            <person name="Thang M."/>
            <person name="Chan C."/>
        </authorList>
    </citation>
    <scope>NUCLEOTIDE SEQUENCE</scope>
</reference>
<dbReference type="Proteomes" id="UP000626109">
    <property type="component" value="Unassembled WGS sequence"/>
</dbReference>
<sequence>MLFGLARHVRAISTSSQAKCGCRVPERPPVASLAASSEPGFLRSSCKYVNKVVRRKYGTPAQRHTEKVQKGAAPWHSRQYLGRKCMPLLSNVQAFASGGKPKNLHPARKFFV</sequence>
<dbReference type="AlphaFoldDB" id="A0A813LSJ5"/>
<evidence type="ECO:0000313" key="1">
    <source>
        <dbReference type="EMBL" id="CAE8736497.1"/>
    </source>
</evidence>
<comment type="caution">
    <text evidence="1">The sequence shown here is derived from an EMBL/GenBank/DDBJ whole genome shotgun (WGS) entry which is preliminary data.</text>
</comment>
<organism evidence="1 2">
    <name type="scientific">Polarella glacialis</name>
    <name type="common">Dinoflagellate</name>
    <dbReference type="NCBI Taxonomy" id="89957"/>
    <lineage>
        <taxon>Eukaryota</taxon>
        <taxon>Sar</taxon>
        <taxon>Alveolata</taxon>
        <taxon>Dinophyceae</taxon>
        <taxon>Suessiales</taxon>
        <taxon>Suessiaceae</taxon>
        <taxon>Polarella</taxon>
    </lineage>
</organism>
<accession>A0A813LSJ5</accession>
<proteinExistence type="predicted"/>
<name>A0A813LSJ5_POLGL</name>
<protein>
    <submittedName>
        <fullName evidence="1">Uncharacterized protein</fullName>
    </submittedName>
</protein>
<dbReference type="EMBL" id="CAJNNW010036667">
    <property type="protein sequence ID" value="CAE8736497.1"/>
    <property type="molecule type" value="Genomic_DNA"/>
</dbReference>
<gene>
    <name evidence="1" type="ORF">PGLA2088_LOCUS48345</name>
</gene>